<sequence>MDVREQSSAYDSPPFLARPVDRSSENWYFIGLTLKTTTFTNHSQSLNEILTHIASSFPRLEALDLDLSSHQGMYDIDNLASTFARFSYLRVVFFMDVFCRLKFGLEDKKLMPPAHPPDSHPTPNELSARAECGLTLFSLRLAEQIKTLKEIHILDFGYANDDHHTISWSLHGCLCVLNSNRDVEWEEILMISFCGDLTPVTFRASPASTQPLPDQHQRLKSCRACQDALQPEMPQHVLLQCQSIPDMFPLRAAFLAAIAQHFPLPHSHIFTDTSVTFYIKKFIFHWTTVVTAAQFIHDAVSLWRNVVGQIPTPESDLEPEDEES</sequence>
<protein>
    <submittedName>
        <fullName evidence="1">Uncharacterized protein</fullName>
    </submittedName>
</protein>
<dbReference type="EMBL" id="MU807132">
    <property type="protein sequence ID" value="KAJ3831979.1"/>
    <property type="molecule type" value="Genomic_DNA"/>
</dbReference>
<name>A0AA38NWL5_9AGAR</name>
<evidence type="ECO:0000313" key="1">
    <source>
        <dbReference type="EMBL" id="KAJ3831979.1"/>
    </source>
</evidence>
<dbReference type="AlphaFoldDB" id="A0AA38NWL5"/>
<accession>A0AA38NWL5</accession>
<comment type="caution">
    <text evidence="1">The sequence shown here is derived from an EMBL/GenBank/DDBJ whole genome shotgun (WGS) entry which is preliminary data.</text>
</comment>
<organism evidence="1 2">
    <name type="scientific">Lentinula raphanica</name>
    <dbReference type="NCBI Taxonomy" id="153919"/>
    <lineage>
        <taxon>Eukaryota</taxon>
        <taxon>Fungi</taxon>
        <taxon>Dikarya</taxon>
        <taxon>Basidiomycota</taxon>
        <taxon>Agaricomycotina</taxon>
        <taxon>Agaricomycetes</taxon>
        <taxon>Agaricomycetidae</taxon>
        <taxon>Agaricales</taxon>
        <taxon>Marasmiineae</taxon>
        <taxon>Omphalotaceae</taxon>
        <taxon>Lentinula</taxon>
    </lineage>
</organism>
<gene>
    <name evidence="1" type="ORF">F5878DRAFT_671685</name>
</gene>
<evidence type="ECO:0000313" key="2">
    <source>
        <dbReference type="Proteomes" id="UP001163846"/>
    </source>
</evidence>
<proteinExistence type="predicted"/>
<keyword evidence="2" id="KW-1185">Reference proteome</keyword>
<dbReference type="Proteomes" id="UP001163846">
    <property type="component" value="Unassembled WGS sequence"/>
</dbReference>
<reference evidence="1" key="1">
    <citation type="submission" date="2022-08" db="EMBL/GenBank/DDBJ databases">
        <authorList>
            <consortium name="DOE Joint Genome Institute"/>
            <person name="Min B."/>
            <person name="Riley R."/>
            <person name="Sierra-Patev S."/>
            <person name="Naranjo-Ortiz M."/>
            <person name="Looney B."/>
            <person name="Konkel Z."/>
            <person name="Slot J.C."/>
            <person name="Sakamoto Y."/>
            <person name="Steenwyk J.L."/>
            <person name="Rokas A."/>
            <person name="Carro J."/>
            <person name="Camarero S."/>
            <person name="Ferreira P."/>
            <person name="Molpeceres G."/>
            <person name="Ruiz-Duenas F.J."/>
            <person name="Serrano A."/>
            <person name="Henrissat B."/>
            <person name="Drula E."/>
            <person name="Hughes K.W."/>
            <person name="Mata J.L."/>
            <person name="Ishikawa N.K."/>
            <person name="Vargas-Isla R."/>
            <person name="Ushijima S."/>
            <person name="Smith C.A."/>
            <person name="Ahrendt S."/>
            <person name="Andreopoulos W."/>
            <person name="He G."/>
            <person name="Labutti K."/>
            <person name="Lipzen A."/>
            <person name="Ng V."/>
            <person name="Sandor L."/>
            <person name="Barry K."/>
            <person name="Martinez A.T."/>
            <person name="Xiao Y."/>
            <person name="Gibbons J.G."/>
            <person name="Terashima K."/>
            <person name="Hibbett D.S."/>
            <person name="Grigoriev I.V."/>
        </authorList>
    </citation>
    <scope>NUCLEOTIDE SEQUENCE</scope>
    <source>
        <strain evidence="1">TFB9207</strain>
    </source>
</reference>